<feature type="transmembrane region" description="Helical" evidence="1">
    <location>
        <begin position="335"/>
        <end position="351"/>
    </location>
</feature>
<dbReference type="SUPFAM" id="SSF82714">
    <property type="entry name" value="Multidrug efflux transporter AcrB TolC docking domain, DN and DC subdomains"/>
    <property type="match status" value="2"/>
</dbReference>
<keyword evidence="3" id="KW-1185">Reference proteome</keyword>
<feature type="transmembrane region" description="Helical" evidence="1">
    <location>
        <begin position="916"/>
        <end position="940"/>
    </location>
</feature>
<dbReference type="AlphaFoldDB" id="A0AAE3VK60"/>
<dbReference type="GO" id="GO:0005886">
    <property type="term" value="C:plasma membrane"/>
    <property type="evidence" value="ECO:0007669"/>
    <property type="project" value="TreeGrafter"/>
</dbReference>
<organism evidence="2 3">
    <name type="scientific">Oligosphaera ethanolica</name>
    <dbReference type="NCBI Taxonomy" id="760260"/>
    <lineage>
        <taxon>Bacteria</taxon>
        <taxon>Pseudomonadati</taxon>
        <taxon>Lentisphaerota</taxon>
        <taxon>Oligosphaeria</taxon>
        <taxon>Oligosphaerales</taxon>
        <taxon>Oligosphaeraceae</taxon>
        <taxon>Oligosphaera</taxon>
    </lineage>
</organism>
<feature type="transmembrane region" description="Helical" evidence="1">
    <location>
        <begin position="12"/>
        <end position="34"/>
    </location>
</feature>
<dbReference type="EMBL" id="JAUSVL010000001">
    <property type="protein sequence ID" value="MDQ0291933.1"/>
    <property type="molecule type" value="Genomic_DNA"/>
</dbReference>
<feature type="transmembrane region" description="Helical" evidence="1">
    <location>
        <begin position="946"/>
        <end position="974"/>
    </location>
</feature>
<keyword evidence="1" id="KW-0812">Transmembrane</keyword>
<feature type="transmembrane region" description="Helical" evidence="1">
    <location>
        <begin position="539"/>
        <end position="558"/>
    </location>
</feature>
<dbReference type="Pfam" id="PF00873">
    <property type="entry name" value="ACR_tran"/>
    <property type="match status" value="1"/>
</dbReference>
<reference evidence="2" key="1">
    <citation type="submission" date="2023-07" db="EMBL/GenBank/DDBJ databases">
        <title>Genomic Encyclopedia of Type Strains, Phase IV (KMG-IV): sequencing the most valuable type-strain genomes for metagenomic binning, comparative biology and taxonomic classification.</title>
        <authorList>
            <person name="Goeker M."/>
        </authorList>
    </citation>
    <scope>NUCLEOTIDE SEQUENCE</scope>
    <source>
        <strain evidence="2">DSM 24202</strain>
    </source>
</reference>
<evidence type="ECO:0000313" key="3">
    <source>
        <dbReference type="Proteomes" id="UP001238163"/>
    </source>
</evidence>
<dbReference type="RefSeq" id="WP_307265408.1">
    <property type="nucleotide sequence ID" value="NZ_JAUSVL010000001.1"/>
</dbReference>
<feature type="transmembrane region" description="Helical" evidence="1">
    <location>
        <begin position="358"/>
        <end position="378"/>
    </location>
</feature>
<keyword evidence="1" id="KW-0472">Membrane</keyword>
<proteinExistence type="predicted"/>
<protein>
    <submittedName>
        <fullName evidence="2">HAE1 family hydrophobic/amphiphilic exporter-1</fullName>
    </submittedName>
</protein>
<feature type="transmembrane region" description="Helical" evidence="1">
    <location>
        <begin position="461"/>
        <end position="483"/>
    </location>
</feature>
<dbReference type="InterPro" id="IPR001036">
    <property type="entry name" value="Acrflvin-R"/>
</dbReference>
<dbReference type="Proteomes" id="UP001238163">
    <property type="component" value="Unassembled WGS sequence"/>
</dbReference>
<name>A0AAE3VK60_9BACT</name>
<dbReference type="GO" id="GO:0042910">
    <property type="term" value="F:xenobiotic transmembrane transporter activity"/>
    <property type="evidence" value="ECO:0007669"/>
    <property type="project" value="TreeGrafter"/>
</dbReference>
<dbReference type="PANTHER" id="PTHR32063">
    <property type="match status" value="1"/>
</dbReference>
<feature type="transmembrane region" description="Helical" evidence="1">
    <location>
        <begin position="429"/>
        <end position="449"/>
    </location>
</feature>
<gene>
    <name evidence="2" type="ORF">J3R75_004040</name>
</gene>
<dbReference type="Gene3D" id="3.30.2090.10">
    <property type="entry name" value="Multidrug efflux transporter AcrB TolC docking domain, DN and DC subdomains"/>
    <property type="match status" value="2"/>
</dbReference>
<dbReference type="PRINTS" id="PR00702">
    <property type="entry name" value="ACRIFLAVINRP"/>
</dbReference>
<evidence type="ECO:0000313" key="2">
    <source>
        <dbReference type="EMBL" id="MDQ0291933.1"/>
    </source>
</evidence>
<sequence>MKLPEFGVNRPVATAMLFLAVLALGIICLMKLGVDLTPEIEPTRVTVATTWQGASCEDVEQKVTRVLEKRLGSVANLDEIRSTTSEGRSTISCQFAWGTNIDEASNDVRSKIDAVKRNLPDDVDDPAIYKFDSASMPVMVIGVTARESIEKLYEIIDDEVFQPLQRLEGVGAVDAFGGLKRQINVTLSRERLAGYGLTLNDIENAIANENQTLPAGNLKIGIIEYTIRILGDYVSPEQIKEIPLLQKDGAIVRLKDIALITDSFEEITQYVETMGRDGMIMIVQKRSGANTVEVCEAVLAELSRLEAVVPRDIEFFIVNDSSTFITQSINNVKSTVYWGGLFVILVSFFFLRNIRTSLVIVLTIPFSLIIAFCFMFFMGWTINMISLSALAIAIGMVVDNAIVVLENITSQVNRGVKVREASMFAASEVSLSLLASTATTICVFLPLVFVEGASGIMFRQLGGLVTATLLASLACALTLTPMLSSKLLKTIPRSKREIDEASKKQSWNSRLYLRSEGYFLAFERAYGNLLSFSLAHRSAVVILAALVIGAGVLTIPFVGTEFTPDQDTGEMTIRFQLPVSTRAELTAHTGRKIVDTIYQKEKELIVALNGQIPPDEFGQSRDSAVRFTNWRAGRASSGWGGRGSHIGQVNIKLLPLEERPYGVAELGEAVLSELRGWPEFDRVSLATSNRLMSRIMGGDNEKPIVVQILGYDLDTTLDIAQKIRSLALDIPGCKDPIITFDSGNRELVINIDREAAAVLGVNVVNIVSSIRTLFYGNEASQFREGEDEYEIFVQLGEVERRTVNDILNSEISVNGNRIRLDSFATVTEELGPVTINRTGQERVIYLQLDVYGRSLGEVGADLKRAIADNIILPPGVAIDYDGQIKEQGKAFGDLTLMLILGVLLVYMIMAAQFESYLAPFIVMFSIPFAFAGAIFALAITGMTLNIMSFIGLIMLVGTVVNNAIVLIDFTNILLARKIPVRDAITMAGRQRLRPVLMTTLTTIFGMLPMAMSRATGSELWSPLSVAIIGGLAISTLVTLVFIPTLYSIMVKDKQPAASTAQA</sequence>
<dbReference type="PANTHER" id="PTHR32063:SF0">
    <property type="entry name" value="SWARMING MOTILITY PROTEIN SWRC"/>
    <property type="match status" value="1"/>
</dbReference>
<dbReference type="Gene3D" id="3.30.70.1430">
    <property type="entry name" value="Multidrug efflux transporter AcrB pore domain"/>
    <property type="match status" value="2"/>
</dbReference>
<feature type="transmembrane region" description="Helical" evidence="1">
    <location>
        <begin position="384"/>
        <end position="408"/>
    </location>
</feature>
<comment type="caution">
    <text evidence="2">The sequence shown here is derived from an EMBL/GenBank/DDBJ whole genome shotgun (WGS) entry which is preliminary data.</text>
</comment>
<dbReference type="SUPFAM" id="SSF82866">
    <property type="entry name" value="Multidrug efflux transporter AcrB transmembrane domain"/>
    <property type="match status" value="2"/>
</dbReference>
<keyword evidence="1" id="KW-1133">Transmembrane helix</keyword>
<evidence type="ECO:0000256" key="1">
    <source>
        <dbReference type="SAM" id="Phobius"/>
    </source>
</evidence>
<feature type="transmembrane region" description="Helical" evidence="1">
    <location>
        <begin position="1023"/>
        <end position="1046"/>
    </location>
</feature>
<dbReference type="SUPFAM" id="SSF82693">
    <property type="entry name" value="Multidrug efflux transporter AcrB pore domain, PN1, PN2, PC1 and PC2 subdomains"/>
    <property type="match status" value="2"/>
</dbReference>
<dbReference type="Gene3D" id="1.20.1640.10">
    <property type="entry name" value="Multidrug efflux transporter AcrB transmembrane domain"/>
    <property type="match status" value="2"/>
</dbReference>
<dbReference type="Gene3D" id="3.30.70.1320">
    <property type="entry name" value="Multidrug efflux transporter AcrB pore domain like"/>
    <property type="match status" value="1"/>
</dbReference>
<feature type="transmembrane region" description="Helical" evidence="1">
    <location>
        <begin position="890"/>
        <end position="909"/>
    </location>
</feature>
<dbReference type="InterPro" id="IPR027463">
    <property type="entry name" value="AcrB_DN_DC_subdom"/>
</dbReference>
<dbReference type="Gene3D" id="3.30.70.1440">
    <property type="entry name" value="Multidrug efflux transporter AcrB pore domain"/>
    <property type="match status" value="1"/>
</dbReference>
<accession>A0AAE3VK60</accession>
<feature type="transmembrane region" description="Helical" evidence="1">
    <location>
        <begin position="995"/>
        <end position="1011"/>
    </location>
</feature>